<name>A0A1B6I6C4_9HEMI</name>
<dbReference type="InterPro" id="IPR043502">
    <property type="entry name" value="DNA/RNA_pol_sf"/>
</dbReference>
<sequence>ANFEFKFQPVTHSDIKKAINSLKPKTSSGIDEISAKLTKICKEEITIPLTDITNKSLQQGIFPDLLKTAKVYPKYKNGENTSTGSYRPISLISTFSKIIEKVVLEKLLLHLQQNNLLTSQQHGFLKGRSTATALIQFTEHIIDELEEGNKVTSLFLDFSKAFDCLNHNRLLSKLRALGVTGTTEKWFHSYLHDRRQLVEIQYTNNNIKQKMKSELISLHRGVPQGSVLGPILYLLLTNDLPSWLQDSCHTVMYADDTAITLAHRSLETLTRNTNTALNITKQYCTTNELVLNEKKTVQLTFTTRNKNNTNITLPDIESKNSTKYLGITIDSSLSWTAHIDGLCKKLSSCTYVIRRLKQISGLEAAKTAYFALFESHMRYGIATWGGTSNTNLERILVQQKRAIRCLANIAPRESCRDAFKELKILTVVSLHIQEVILHAVNTAQLRHRDMHQHNTRHAADFTLPTHHLSLFGRKPSYKGAAYFNRLPDHLKQEPVKTLKRKLNLWLQDNPYYTEKEFCDN</sequence>
<accession>A0A1B6I6C4</accession>
<dbReference type="Pfam" id="PF00078">
    <property type="entry name" value="RVT_1"/>
    <property type="match status" value="1"/>
</dbReference>
<dbReference type="InterPro" id="IPR000477">
    <property type="entry name" value="RT_dom"/>
</dbReference>
<dbReference type="AlphaFoldDB" id="A0A1B6I6C4"/>
<protein>
    <recommendedName>
        <fullName evidence="1">Reverse transcriptase domain-containing protein</fullName>
    </recommendedName>
</protein>
<evidence type="ECO:0000313" key="2">
    <source>
        <dbReference type="EMBL" id="JAS82481.1"/>
    </source>
</evidence>
<organism evidence="2">
    <name type="scientific">Homalodisca liturata</name>
    <dbReference type="NCBI Taxonomy" id="320908"/>
    <lineage>
        <taxon>Eukaryota</taxon>
        <taxon>Metazoa</taxon>
        <taxon>Ecdysozoa</taxon>
        <taxon>Arthropoda</taxon>
        <taxon>Hexapoda</taxon>
        <taxon>Insecta</taxon>
        <taxon>Pterygota</taxon>
        <taxon>Neoptera</taxon>
        <taxon>Paraneoptera</taxon>
        <taxon>Hemiptera</taxon>
        <taxon>Auchenorrhyncha</taxon>
        <taxon>Membracoidea</taxon>
        <taxon>Cicadellidae</taxon>
        <taxon>Cicadellinae</taxon>
        <taxon>Proconiini</taxon>
        <taxon>Homalodisca</taxon>
    </lineage>
</organism>
<gene>
    <name evidence="2" type="ORF">g.29374</name>
</gene>
<dbReference type="SUPFAM" id="SSF56672">
    <property type="entry name" value="DNA/RNA polymerases"/>
    <property type="match status" value="1"/>
</dbReference>
<evidence type="ECO:0000259" key="1">
    <source>
        <dbReference type="PROSITE" id="PS50878"/>
    </source>
</evidence>
<dbReference type="CDD" id="cd01650">
    <property type="entry name" value="RT_nLTR_like"/>
    <property type="match status" value="1"/>
</dbReference>
<reference evidence="2" key="1">
    <citation type="submission" date="2015-11" db="EMBL/GenBank/DDBJ databases">
        <title>De novo transcriptome assembly of four potential Pierce s Disease insect vectors from Arizona vineyards.</title>
        <authorList>
            <person name="Tassone E.E."/>
        </authorList>
    </citation>
    <scope>NUCLEOTIDE SEQUENCE</scope>
</reference>
<feature type="non-terminal residue" evidence="2">
    <location>
        <position position="1"/>
    </location>
</feature>
<feature type="domain" description="Reverse transcriptase" evidence="1">
    <location>
        <begin position="55"/>
        <end position="329"/>
    </location>
</feature>
<dbReference type="EMBL" id="GECU01025225">
    <property type="protein sequence ID" value="JAS82481.1"/>
    <property type="molecule type" value="Transcribed_RNA"/>
</dbReference>
<dbReference type="GO" id="GO:0071897">
    <property type="term" value="P:DNA biosynthetic process"/>
    <property type="evidence" value="ECO:0007669"/>
    <property type="project" value="UniProtKB-ARBA"/>
</dbReference>
<proteinExistence type="predicted"/>
<dbReference type="PANTHER" id="PTHR33332">
    <property type="entry name" value="REVERSE TRANSCRIPTASE DOMAIN-CONTAINING PROTEIN"/>
    <property type="match status" value="1"/>
</dbReference>
<dbReference type="PROSITE" id="PS50878">
    <property type="entry name" value="RT_POL"/>
    <property type="match status" value="1"/>
</dbReference>